<reference evidence="2" key="1">
    <citation type="submission" date="2022-07" db="EMBL/GenBank/DDBJ databases">
        <authorList>
            <person name="Macas J."/>
            <person name="Novak P."/>
            <person name="Neumann P."/>
        </authorList>
    </citation>
    <scope>NUCLEOTIDE SEQUENCE</scope>
</reference>
<evidence type="ECO:0000313" key="3">
    <source>
        <dbReference type="Proteomes" id="UP001152523"/>
    </source>
</evidence>
<protein>
    <submittedName>
        <fullName evidence="2">Uncharacterized protein</fullName>
    </submittedName>
</protein>
<feature type="region of interest" description="Disordered" evidence="1">
    <location>
        <begin position="29"/>
        <end position="57"/>
    </location>
</feature>
<evidence type="ECO:0000256" key="1">
    <source>
        <dbReference type="SAM" id="MobiDB-lite"/>
    </source>
</evidence>
<sequence>MTTEGQTPIIQEDHLVPKEPPTAARACAMTTKGQGQTTMTEHTIPKQPPPGYPAKVSPAGKEKMDYWQCYMPQPKGDYVYADHSWLHNIIHWIFCSCCD</sequence>
<accession>A0AAV0C6T6</accession>
<dbReference type="AlphaFoldDB" id="A0AAV0C6T6"/>
<proteinExistence type="predicted"/>
<gene>
    <name evidence="2" type="ORF">CEPIT_LOCUS2850</name>
</gene>
<dbReference type="EMBL" id="CAMAPF010000015">
    <property type="protein sequence ID" value="CAH9068755.1"/>
    <property type="molecule type" value="Genomic_DNA"/>
</dbReference>
<feature type="compositionally biased region" description="Low complexity" evidence="1">
    <location>
        <begin position="29"/>
        <end position="40"/>
    </location>
</feature>
<dbReference type="Proteomes" id="UP001152523">
    <property type="component" value="Unassembled WGS sequence"/>
</dbReference>
<organism evidence="2 3">
    <name type="scientific">Cuscuta epithymum</name>
    <dbReference type="NCBI Taxonomy" id="186058"/>
    <lineage>
        <taxon>Eukaryota</taxon>
        <taxon>Viridiplantae</taxon>
        <taxon>Streptophyta</taxon>
        <taxon>Embryophyta</taxon>
        <taxon>Tracheophyta</taxon>
        <taxon>Spermatophyta</taxon>
        <taxon>Magnoliopsida</taxon>
        <taxon>eudicotyledons</taxon>
        <taxon>Gunneridae</taxon>
        <taxon>Pentapetalae</taxon>
        <taxon>asterids</taxon>
        <taxon>lamiids</taxon>
        <taxon>Solanales</taxon>
        <taxon>Convolvulaceae</taxon>
        <taxon>Cuscuteae</taxon>
        <taxon>Cuscuta</taxon>
        <taxon>Cuscuta subgen. Cuscuta</taxon>
    </lineage>
</organism>
<keyword evidence="3" id="KW-1185">Reference proteome</keyword>
<comment type="caution">
    <text evidence="2">The sequence shown here is derived from an EMBL/GenBank/DDBJ whole genome shotgun (WGS) entry which is preliminary data.</text>
</comment>
<evidence type="ECO:0000313" key="2">
    <source>
        <dbReference type="EMBL" id="CAH9068755.1"/>
    </source>
</evidence>
<name>A0AAV0C6T6_9ASTE</name>